<keyword evidence="1 6" id="KW-0732">Signal</keyword>
<dbReference type="GO" id="GO:0001530">
    <property type="term" value="F:lipopolysaccharide binding"/>
    <property type="evidence" value="ECO:0007669"/>
    <property type="project" value="TreeGrafter"/>
</dbReference>
<accession>A0A0W0R464</accession>
<dbReference type="GO" id="GO:1990351">
    <property type="term" value="C:transporter complex"/>
    <property type="evidence" value="ECO:0007669"/>
    <property type="project" value="TreeGrafter"/>
</dbReference>
<gene>
    <name evidence="7" type="primary">rlpB</name>
    <name evidence="6" type="synonym">lptE</name>
    <name evidence="7" type="ORF">Lade_0520</name>
    <name evidence="8" type="ORF">NCTC12735_00918</name>
</gene>
<dbReference type="AlphaFoldDB" id="A0A0W0R464"/>
<dbReference type="PATRIC" id="fig|45056.6.peg.541"/>
<dbReference type="PANTHER" id="PTHR38098">
    <property type="entry name" value="LPS-ASSEMBLY LIPOPROTEIN LPTE"/>
    <property type="match status" value="1"/>
</dbReference>
<dbReference type="EMBL" id="LR134421">
    <property type="protein sequence ID" value="VEH85292.1"/>
    <property type="molecule type" value="Genomic_DNA"/>
</dbReference>
<dbReference type="PANTHER" id="PTHR38098:SF1">
    <property type="entry name" value="LPS-ASSEMBLY LIPOPROTEIN LPTE"/>
    <property type="match status" value="1"/>
</dbReference>
<dbReference type="HAMAP" id="MF_01186">
    <property type="entry name" value="LPS_assembly_LptE"/>
    <property type="match status" value="1"/>
</dbReference>
<dbReference type="Pfam" id="PF04390">
    <property type="entry name" value="LptE"/>
    <property type="match status" value="1"/>
</dbReference>
<geneLocation type="plasmid" evidence="8 10">
    <name>12</name>
</geneLocation>
<protein>
    <recommendedName>
        <fullName evidence="6">LPS-assembly lipoprotein LptE</fullName>
    </recommendedName>
</protein>
<keyword evidence="8" id="KW-0614">Plasmid</keyword>
<comment type="subunit">
    <text evidence="6">Component of the lipopolysaccharide transport and assembly complex. Interacts with LptD.</text>
</comment>
<evidence type="ECO:0000313" key="10">
    <source>
        <dbReference type="Proteomes" id="UP000281170"/>
    </source>
</evidence>
<keyword evidence="2 6" id="KW-0472">Membrane</keyword>
<sequence>MKILSRSLVIFLLILMTACGYHLRGFFDMPAWLNDVGIVLEKGHRDLPNLLQQQLEAYKVNVVPLSEARYILIIKNDQYRQEIMSVSSTTTPRQYQVFYSVHFVLQEAKGKMLIPAGIVEITRQITINSDRILGSDEEETLIKKEMREDAVLQIINRLSKLEPN</sequence>
<name>A0A0W0R464_9GAMM</name>
<comment type="subcellular location">
    <subcellularLocation>
        <location evidence="6">Cell outer membrane</location>
        <topology evidence="6">Lipid-anchor</topology>
    </subcellularLocation>
</comment>
<dbReference type="GO" id="GO:0015920">
    <property type="term" value="P:lipopolysaccharide transport"/>
    <property type="evidence" value="ECO:0007669"/>
    <property type="project" value="TreeGrafter"/>
</dbReference>
<keyword evidence="5 6" id="KW-0449">Lipoprotein</keyword>
<dbReference type="RefSeq" id="WP_058461587.1">
    <property type="nucleotide sequence ID" value="NZ_CAAAHS010000004.1"/>
</dbReference>
<dbReference type="GO" id="GO:0009279">
    <property type="term" value="C:cell outer membrane"/>
    <property type="evidence" value="ECO:0007669"/>
    <property type="project" value="UniProtKB-SubCell"/>
</dbReference>
<evidence type="ECO:0000256" key="1">
    <source>
        <dbReference type="ARBA" id="ARBA00022729"/>
    </source>
</evidence>
<keyword evidence="3 6" id="KW-0564">Palmitate</keyword>
<dbReference type="Proteomes" id="UP000281170">
    <property type="component" value="Plasmid 12"/>
</dbReference>
<keyword evidence="4 6" id="KW-0998">Cell outer membrane</keyword>
<proteinExistence type="inferred from homology"/>
<dbReference type="InterPro" id="IPR007485">
    <property type="entry name" value="LPS_assembly_LptE"/>
</dbReference>
<dbReference type="OrthoDB" id="7349153at2"/>
<dbReference type="KEGG" id="ladl:NCTC12735_00918"/>
<organism evidence="7 9">
    <name type="scientific">Legionella adelaidensis</name>
    <dbReference type="NCBI Taxonomy" id="45056"/>
    <lineage>
        <taxon>Bacteria</taxon>
        <taxon>Pseudomonadati</taxon>
        <taxon>Pseudomonadota</taxon>
        <taxon>Gammaproteobacteria</taxon>
        <taxon>Legionellales</taxon>
        <taxon>Legionellaceae</taxon>
        <taxon>Legionella</taxon>
    </lineage>
</organism>
<comment type="function">
    <text evidence="6">Together with LptD, is involved in the assembly of lipopolysaccharide (LPS) at the surface of the outer membrane. Required for the proper assembly of LptD. Binds LPS and may serve as the LPS recognition site at the outer membrane.</text>
</comment>
<evidence type="ECO:0000313" key="7">
    <source>
        <dbReference type="EMBL" id="KTC65862.1"/>
    </source>
</evidence>
<dbReference type="STRING" id="45056.Lade_0520"/>
<evidence type="ECO:0000256" key="6">
    <source>
        <dbReference type="HAMAP-Rule" id="MF_01186"/>
    </source>
</evidence>
<keyword evidence="9" id="KW-1185">Reference proteome</keyword>
<comment type="similarity">
    <text evidence="6">Belongs to the LptE lipoprotein family.</text>
</comment>
<evidence type="ECO:0000256" key="5">
    <source>
        <dbReference type="ARBA" id="ARBA00023288"/>
    </source>
</evidence>
<evidence type="ECO:0000313" key="9">
    <source>
        <dbReference type="Proteomes" id="UP000054859"/>
    </source>
</evidence>
<dbReference type="Proteomes" id="UP000054859">
    <property type="component" value="Unassembled WGS sequence"/>
</dbReference>
<dbReference type="GO" id="GO:0043165">
    <property type="term" value="P:Gram-negative-bacterium-type cell outer membrane assembly"/>
    <property type="evidence" value="ECO:0007669"/>
    <property type="project" value="UniProtKB-UniRule"/>
</dbReference>
<dbReference type="Gene3D" id="3.30.160.150">
    <property type="entry name" value="Lipoprotein like domain"/>
    <property type="match status" value="1"/>
</dbReference>
<evidence type="ECO:0000256" key="4">
    <source>
        <dbReference type="ARBA" id="ARBA00023237"/>
    </source>
</evidence>
<evidence type="ECO:0000256" key="2">
    <source>
        <dbReference type="ARBA" id="ARBA00023136"/>
    </source>
</evidence>
<dbReference type="EMBL" id="LNKA01000001">
    <property type="protein sequence ID" value="KTC65862.1"/>
    <property type="molecule type" value="Genomic_DNA"/>
</dbReference>
<evidence type="ECO:0000256" key="3">
    <source>
        <dbReference type="ARBA" id="ARBA00023139"/>
    </source>
</evidence>
<evidence type="ECO:0000313" key="8">
    <source>
        <dbReference type="EMBL" id="VEH85292.1"/>
    </source>
</evidence>
<dbReference type="PROSITE" id="PS51257">
    <property type="entry name" value="PROKAR_LIPOPROTEIN"/>
    <property type="match status" value="1"/>
</dbReference>
<reference evidence="8 10" key="2">
    <citation type="submission" date="2018-12" db="EMBL/GenBank/DDBJ databases">
        <authorList>
            <consortium name="Pathogen Informatics"/>
        </authorList>
    </citation>
    <scope>NUCLEOTIDE SEQUENCE [LARGE SCALE GENOMIC DNA]</scope>
    <source>
        <strain evidence="8 10">NCTC12735</strain>
        <plasmid evidence="10">12</plasmid>
    </source>
</reference>
<reference evidence="7 9" key="1">
    <citation type="submission" date="2015-11" db="EMBL/GenBank/DDBJ databases">
        <title>Identification of large and diverse effector repertoires of 38 Legionella species.</title>
        <authorList>
            <person name="Burstein D."/>
            <person name="Amaro F."/>
            <person name="Zusman T."/>
            <person name="Lifshitz Z."/>
            <person name="Cohen O."/>
            <person name="Gilbert J.A."/>
            <person name="Pupko T."/>
            <person name="Shuman H.A."/>
            <person name="Segal G."/>
        </authorList>
    </citation>
    <scope>NUCLEOTIDE SEQUENCE [LARGE SCALE GENOMIC DNA]</scope>
    <source>
        <strain evidence="7 9">1762-AUS-E</strain>
    </source>
</reference>